<dbReference type="OrthoDB" id="9806939at2"/>
<keyword evidence="5" id="KW-1185">Reference proteome</keyword>
<protein>
    <submittedName>
        <fullName evidence="4">Efflux RND transporter periplasmic adaptor subunit</fullName>
    </submittedName>
</protein>
<dbReference type="Pfam" id="PF25954">
    <property type="entry name" value="Beta-barrel_RND_2"/>
    <property type="match status" value="1"/>
</dbReference>
<name>A0A5C7GF85_9FLAO</name>
<evidence type="ECO:0000313" key="5">
    <source>
        <dbReference type="Proteomes" id="UP000321080"/>
    </source>
</evidence>
<proteinExistence type="inferred from homology"/>
<evidence type="ECO:0000259" key="3">
    <source>
        <dbReference type="Pfam" id="PF25973"/>
    </source>
</evidence>
<dbReference type="PANTHER" id="PTHR30469:SF15">
    <property type="entry name" value="HLYD FAMILY OF SECRETION PROTEINS"/>
    <property type="match status" value="1"/>
</dbReference>
<reference evidence="4 5" key="1">
    <citation type="submission" date="2019-08" db="EMBL/GenBank/DDBJ databases">
        <title>Seonamhaeicola sediminis sp. nov., isolated from marine sediment.</title>
        <authorList>
            <person name="Cao W.R."/>
        </authorList>
    </citation>
    <scope>NUCLEOTIDE SEQUENCE [LARGE SCALE GENOMIC DNA]</scope>
    <source>
        <strain evidence="4 5">1505</strain>
    </source>
</reference>
<dbReference type="PANTHER" id="PTHR30469">
    <property type="entry name" value="MULTIDRUG RESISTANCE PROTEIN MDTA"/>
    <property type="match status" value="1"/>
</dbReference>
<dbReference type="Gene3D" id="2.40.30.170">
    <property type="match status" value="1"/>
</dbReference>
<accession>A0A5C7GF85</accession>
<dbReference type="InterPro" id="IPR006143">
    <property type="entry name" value="RND_pump_MFP"/>
</dbReference>
<dbReference type="SUPFAM" id="SSF111369">
    <property type="entry name" value="HlyD-like secretion proteins"/>
    <property type="match status" value="1"/>
</dbReference>
<dbReference type="Gene3D" id="2.40.420.20">
    <property type="match status" value="1"/>
</dbReference>
<dbReference type="Gene3D" id="1.10.287.470">
    <property type="entry name" value="Helix hairpin bin"/>
    <property type="match status" value="1"/>
</dbReference>
<gene>
    <name evidence="4" type="ORF">FUA22_15350</name>
</gene>
<dbReference type="AlphaFoldDB" id="A0A5C7GF85"/>
<comment type="similarity">
    <text evidence="1">Belongs to the membrane fusion protein (MFP) (TC 8.A.1) family.</text>
</comment>
<evidence type="ECO:0000256" key="1">
    <source>
        <dbReference type="ARBA" id="ARBA00009477"/>
    </source>
</evidence>
<dbReference type="NCBIfam" id="TIGR01730">
    <property type="entry name" value="RND_mfp"/>
    <property type="match status" value="1"/>
</dbReference>
<organism evidence="4 5">
    <name type="scientific">Seonamhaeicola maritimus</name>
    <dbReference type="NCBI Taxonomy" id="2591822"/>
    <lineage>
        <taxon>Bacteria</taxon>
        <taxon>Pseudomonadati</taxon>
        <taxon>Bacteroidota</taxon>
        <taxon>Flavobacteriia</taxon>
        <taxon>Flavobacteriales</taxon>
        <taxon>Flavobacteriaceae</taxon>
    </lineage>
</organism>
<feature type="domain" description="CzcB-like barrel-sandwich hybrid" evidence="3">
    <location>
        <begin position="64"/>
        <end position="190"/>
    </location>
</feature>
<dbReference type="Proteomes" id="UP000321080">
    <property type="component" value="Unassembled WGS sequence"/>
</dbReference>
<dbReference type="PROSITE" id="PS51257">
    <property type="entry name" value="PROKAR_LIPOPROTEIN"/>
    <property type="match status" value="1"/>
</dbReference>
<dbReference type="InterPro" id="IPR058792">
    <property type="entry name" value="Beta-barrel_RND_2"/>
</dbReference>
<dbReference type="EMBL" id="VRKQ01000018">
    <property type="protein sequence ID" value="TXG35130.1"/>
    <property type="molecule type" value="Genomic_DNA"/>
</dbReference>
<sequence>MKKNIFRFTLIVVFLLTTSCGSEKAKKQNNDVAITVSIEQVLDNDDTPFLSVSGKVQAVNSSNLSTRIMGHVSKIHVKVGDKVKKGQLLLSMNNADMSAKLAQVNANITEAKAGFENAEKDYNRFKNLFDSGSASQKELDDVTAHHNMAKARFEAASQMKNEVQAQFSYINIRAPFNGVVSNKFINEGDMANPGMPLLEVETPGEFEVLAMVPETEISQIINGAEVDVQIKSLGTTVKGKIVEVSTSAKNTGGQYLVKVILDTTSEKLLSGMFATVQFPIEKTKGSNNVLIPTNVLVTKGELYGVYTVSQSNTALLRWLRLGRAFGDKIEVLSGLKAGESYIISSETKLYNGAKVTIQ</sequence>
<feature type="domain" description="CusB-like beta-barrel" evidence="2">
    <location>
        <begin position="210"/>
        <end position="278"/>
    </location>
</feature>
<dbReference type="Gene3D" id="2.40.50.100">
    <property type="match status" value="1"/>
</dbReference>
<comment type="caution">
    <text evidence="4">The sequence shown here is derived from an EMBL/GenBank/DDBJ whole genome shotgun (WGS) entry which is preliminary data.</text>
</comment>
<evidence type="ECO:0000259" key="2">
    <source>
        <dbReference type="Pfam" id="PF25954"/>
    </source>
</evidence>
<dbReference type="InterPro" id="IPR058647">
    <property type="entry name" value="BSH_CzcB-like"/>
</dbReference>
<dbReference type="Pfam" id="PF25973">
    <property type="entry name" value="BSH_CzcB"/>
    <property type="match status" value="1"/>
</dbReference>
<dbReference type="GO" id="GO:0015562">
    <property type="term" value="F:efflux transmembrane transporter activity"/>
    <property type="evidence" value="ECO:0007669"/>
    <property type="project" value="TreeGrafter"/>
</dbReference>
<evidence type="ECO:0000313" key="4">
    <source>
        <dbReference type="EMBL" id="TXG35130.1"/>
    </source>
</evidence>
<dbReference type="GO" id="GO:1990281">
    <property type="term" value="C:efflux pump complex"/>
    <property type="evidence" value="ECO:0007669"/>
    <property type="project" value="TreeGrafter"/>
</dbReference>
<dbReference type="RefSeq" id="WP_147769473.1">
    <property type="nucleotide sequence ID" value="NZ_VRKQ01000018.1"/>
</dbReference>